<dbReference type="Proteomes" id="UP000005223">
    <property type="component" value="Chromosome"/>
</dbReference>
<dbReference type="KEGG" id="mth:MTH_1240"/>
<evidence type="ECO:0000259" key="5">
    <source>
        <dbReference type="PROSITE" id="PS51379"/>
    </source>
</evidence>
<keyword evidence="7" id="KW-1185">Reference proteome</keyword>
<keyword evidence="3" id="KW-0408">Iron</keyword>
<evidence type="ECO:0000256" key="2">
    <source>
        <dbReference type="ARBA" id="ARBA00022723"/>
    </source>
</evidence>
<evidence type="ECO:0000256" key="1">
    <source>
        <dbReference type="ARBA" id="ARBA00022485"/>
    </source>
</evidence>
<evidence type="ECO:0000313" key="6">
    <source>
        <dbReference type="EMBL" id="AAB85729.1"/>
    </source>
</evidence>
<dbReference type="PATRIC" id="fig|187420.15.peg.1219"/>
<evidence type="ECO:0000256" key="3">
    <source>
        <dbReference type="ARBA" id="ARBA00023004"/>
    </source>
</evidence>
<dbReference type="EnsemblBacteria" id="AAB85729">
    <property type="protein sequence ID" value="AAB85729"/>
    <property type="gene ID" value="MTH_1240"/>
</dbReference>
<evidence type="ECO:0000313" key="7">
    <source>
        <dbReference type="Proteomes" id="UP000005223"/>
    </source>
</evidence>
<dbReference type="NCBIfam" id="NF004914">
    <property type="entry name" value="PRK06273.1"/>
    <property type="match status" value="1"/>
</dbReference>
<keyword evidence="2" id="KW-0479">Metal-binding</keyword>
<organism evidence="6 7">
    <name type="scientific">Methanothermobacter thermautotrophicus (strain ATCC 29096 / DSM 1053 / JCM 10044 / NBRC 100330 / Delta H)</name>
    <name type="common">Methanobacterium thermoautotrophicum</name>
    <dbReference type="NCBI Taxonomy" id="187420"/>
    <lineage>
        <taxon>Archaea</taxon>
        <taxon>Methanobacteriati</taxon>
        <taxon>Methanobacteriota</taxon>
        <taxon>Methanomada group</taxon>
        <taxon>Methanobacteria</taxon>
        <taxon>Methanobacteriales</taxon>
        <taxon>Methanobacteriaceae</taxon>
        <taxon>Methanothermobacter</taxon>
    </lineage>
</organism>
<dbReference type="STRING" id="187420.MTH_1240"/>
<dbReference type="PROSITE" id="PS51379">
    <property type="entry name" value="4FE4S_FER_2"/>
    <property type="match status" value="2"/>
</dbReference>
<feature type="domain" description="4Fe-4S ferredoxin-type" evidence="5">
    <location>
        <begin position="46"/>
        <end position="75"/>
    </location>
</feature>
<dbReference type="PIR" id="G69032">
    <property type="entry name" value="G69032"/>
</dbReference>
<accession>O27308</accession>
<dbReference type="EMBL" id="AE000666">
    <property type="protein sequence ID" value="AAB85729.1"/>
    <property type="molecule type" value="Genomic_DNA"/>
</dbReference>
<evidence type="ECO:0000256" key="4">
    <source>
        <dbReference type="ARBA" id="ARBA00023014"/>
    </source>
</evidence>
<dbReference type="PaxDb" id="187420-MTH_1240"/>
<dbReference type="InterPro" id="IPR050572">
    <property type="entry name" value="Fe-S_Ferredoxin"/>
</dbReference>
<name>O27308_METTH</name>
<dbReference type="PANTHER" id="PTHR43687">
    <property type="entry name" value="ADENYLYLSULFATE REDUCTASE, BETA SUBUNIT"/>
    <property type="match status" value="1"/>
</dbReference>
<dbReference type="FunCoup" id="O27308">
    <property type="interactions" value="2"/>
</dbReference>
<proteinExistence type="predicted"/>
<reference evidence="6 7" key="1">
    <citation type="journal article" date="1997" name="J. Bacteriol.">
        <title>Complete genome sequence of Methanobacterium thermoautotrophicum deltaH: functional analysis and comparative genomics.</title>
        <authorList>
            <person name="Smith D.R."/>
            <person name="Doucette-Stamm L.A."/>
            <person name="Deloughery C."/>
            <person name="Lee H.-M."/>
            <person name="Dubois J."/>
            <person name="Aldredge T."/>
            <person name="Bashirzadeh R."/>
            <person name="Blakely D."/>
            <person name="Cook R."/>
            <person name="Gilbert K."/>
            <person name="Harrison D."/>
            <person name="Hoang L."/>
            <person name="Keagle P."/>
            <person name="Lumm W."/>
            <person name="Pothier B."/>
            <person name="Qiu D."/>
            <person name="Spadafora R."/>
            <person name="Vicare R."/>
            <person name="Wang Y."/>
            <person name="Wierzbowski J."/>
            <person name="Gibson R."/>
            <person name="Jiwani N."/>
            <person name="Caruso A."/>
            <person name="Bush D."/>
            <person name="Safer H."/>
            <person name="Patwell D."/>
            <person name="Prabhakar S."/>
            <person name="McDougall S."/>
            <person name="Shimer G."/>
            <person name="Goyal A."/>
            <person name="Pietrovski S."/>
            <person name="Church G.M."/>
            <person name="Daniels C.J."/>
            <person name="Mao J.-i."/>
            <person name="Rice P."/>
            <person name="Nolling J."/>
            <person name="Reeve J.N."/>
        </authorList>
    </citation>
    <scope>NUCLEOTIDE SEQUENCE [LARGE SCALE GENOMIC DNA]</scope>
    <source>
        <strain evidence="7">ATCC 29096 / DSM 1053 / JCM 10044 / NBRC 100330 / Delta H</strain>
    </source>
</reference>
<keyword evidence="1" id="KW-0004">4Fe-4S</keyword>
<dbReference type="SUPFAM" id="SSF54862">
    <property type="entry name" value="4Fe-4S ferredoxins"/>
    <property type="match status" value="1"/>
</dbReference>
<dbReference type="Gene3D" id="3.30.70.3270">
    <property type="match status" value="1"/>
</dbReference>
<dbReference type="GO" id="GO:0046872">
    <property type="term" value="F:metal ion binding"/>
    <property type="evidence" value="ECO:0007669"/>
    <property type="project" value="UniProtKB-KW"/>
</dbReference>
<dbReference type="HOGENOM" id="CLU_108340_0_0_2"/>
<protein>
    <submittedName>
        <fullName evidence="6">Ferredoxin-like protein</fullName>
    </submittedName>
</protein>
<dbReference type="PANTHER" id="PTHR43687:SF5">
    <property type="entry name" value="4FE-4S FERREDOXIN-TYPE DOMAIN-CONTAINING PROTEIN"/>
    <property type="match status" value="1"/>
</dbReference>
<sequence>MVDHVKNLLRIMLEGSYTNLKRIFLAADRVTDMELRRRILEGRVEPEPKVAEVSCIGCAGCSNACPTGAIEMRDLDEPVEIIEGLVKKQLPVLNSEKCVHCYYCHDFCPLYALFGEPGTIHPNDVGEVDFDAGRVLKKPVKISEDKLRFISQFLADKSVMKTDTLAEAARRIR</sequence>
<dbReference type="AlphaFoldDB" id="O27308"/>
<dbReference type="InParanoid" id="O27308"/>
<dbReference type="PROSITE" id="PS00198">
    <property type="entry name" value="4FE4S_FER_1"/>
    <property type="match status" value="2"/>
</dbReference>
<keyword evidence="4" id="KW-0411">Iron-sulfur</keyword>
<dbReference type="GO" id="GO:0016491">
    <property type="term" value="F:oxidoreductase activity"/>
    <property type="evidence" value="ECO:0007669"/>
    <property type="project" value="UniProtKB-ARBA"/>
</dbReference>
<dbReference type="InterPro" id="IPR017896">
    <property type="entry name" value="4Fe4S_Fe-S-bd"/>
</dbReference>
<gene>
    <name evidence="6" type="ordered locus">MTH_1240</name>
</gene>
<dbReference type="GO" id="GO:0051539">
    <property type="term" value="F:4 iron, 4 sulfur cluster binding"/>
    <property type="evidence" value="ECO:0007669"/>
    <property type="project" value="UniProtKB-KW"/>
</dbReference>
<dbReference type="InterPro" id="IPR017900">
    <property type="entry name" value="4Fe4S_Fe_S_CS"/>
</dbReference>
<dbReference type="Pfam" id="PF12838">
    <property type="entry name" value="Fer4_7"/>
    <property type="match status" value="1"/>
</dbReference>
<feature type="domain" description="4Fe-4S ferredoxin-type" evidence="5">
    <location>
        <begin position="89"/>
        <end position="118"/>
    </location>
</feature>